<dbReference type="InterPro" id="IPR050607">
    <property type="entry name" value="NOS"/>
</dbReference>
<feature type="region of interest" description="Disordered" evidence="5">
    <location>
        <begin position="1"/>
        <end position="80"/>
    </location>
</feature>
<evidence type="ECO:0000256" key="3">
    <source>
        <dbReference type="ARBA" id="ARBA00023002"/>
    </source>
</evidence>
<dbReference type="AlphaFoldDB" id="A0AAU1UGT0"/>
<dbReference type="Gene3D" id="3.90.440.10">
    <property type="entry name" value="Nitric Oxide Synthase,Heme Domain,Chain A domain 2"/>
    <property type="match status" value="1"/>
</dbReference>
<dbReference type="InterPro" id="IPR044944">
    <property type="entry name" value="NOS_dom_3"/>
</dbReference>
<dbReference type="Pfam" id="PF02898">
    <property type="entry name" value="NO_synthase"/>
    <property type="match status" value="1"/>
</dbReference>
<keyword evidence="4" id="KW-0408">Iron</keyword>
<organism evidence="7">
    <name type="scientific">Streptomyces sp. NBC_00119</name>
    <dbReference type="NCBI Taxonomy" id="2975659"/>
    <lineage>
        <taxon>Bacteria</taxon>
        <taxon>Bacillati</taxon>
        <taxon>Actinomycetota</taxon>
        <taxon>Actinomycetes</taxon>
        <taxon>Kitasatosporales</taxon>
        <taxon>Streptomycetaceae</taxon>
        <taxon>Streptomyces</taxon>
    </lineage>
</organism>
<dbReference type="InterPro" id="IPR044940">
    <property type="entry name" value="NOS_dom_2"/>
</dbReference>
<gene>
    <name evidence="7" type="ORF">OHU69_39845</name>
</gene>
<feature type="compositionally biased region" description="Gly residues" evidence="5">
    <location>
        <begin position="25"/>
        <end position="43"/>
    </location>
</feature>
<accession>A0AAU1UGT0</accession>
<dbReference type="CDD" id="cd00575">
    <property type="entry name" value="NOS_oxygenase"/>
    <property type="match status" value="1"/>
</dbReference>
<dbReference type="Gene3D" id="3.90.1230.10">
    <property type="entry name" value="Nitric Oxide Synthase, Chain A, domain 3"/>
    <property type="match status" value="1"/>
</dbReference>
<keyword evidence="3" id="KW-0560">Oxidoreductase</keyword>
<dbReference type="GO" id="GO:0046872">
    <property type="term" value="F:metal ion binding"/>
    <property type="evidence" value="ECO:0007669"/>
    <property type="project" value="UniProtKB-KW"/>
</dbReference>
<evidence type="ECO:0000256" key="2">
    <source>
        <dbReference type="ARBA" id="ARBA00022723"/>
    </source>
</evidence>
<dbReference type="PANTHER" id="PTHR43410">
    <property type="entry name" value="NITRIC OXIDE SYNTHASE OXYGENASE"/>
    <property type="match status" value="1"/>
</dbReference>
<sequence length="445" mass="49472">MPDTPQRTDGPAGWLDRAEARDGGAAKGGGTARDGAVAWGGGFQERHERCPEGAARRRSAAGIDHPRNPNPRNPVPRTPELWPAASEFIRAHHAEERLGDPAPRLAEAYAEIAGTGTYRHTERELTFGARVAWRNANRCIGRLYWNSLHVRDRRDLTAAEDIAAACADHLRGASQGGRIRPLITVFAPDAPDRPGPRIWNEQLIRYAGYVQRDGRVVGDPRNEGLTALARRLGWRGGDGTPFDVLPLIVQGTDDKPRCFDLPPDAVLEVPIEHEDHDWWAGLRLRWHAVPALSTMCLEIGGICYQAAPFNGWYMGTEIGARNLADTDRYDLLPRIAERLGLDTTSDRSLWKDRALVELNRAVLYSFDRAGVTVTDHHTESRRFLTHVDREERKGRTVGADWSWIVPPISGSATPVFHRTYDTTARTPAYVQHPEALARASGDFLL</sequence>
<dbReference type="EMBL" id="CP108195">
    <property type="protein sequence ID" value="WTS16676.1"/>
    <property type="molecule type" value="Genomic_DNA"/>
</dbReference>
<evidence type="ECO:0000256" key="5">
    <source>
        <dbReference type="SAM" id="MobiDB-lite"/>
    </source>
</evidence>
<name>A0AAU1UGT0_9ACTN</name>
<protein>
    <submittedName>
        <fullName evidence="7">Nitric oxide synthase oxygenase</fullName>
    </submittedName>
</protein>
<dbReference type="InterPro" id="IPR044943">
    <property type="entry name" value="NOS_dom_1"/>
</dbReference>
<evidence type="ECO:0000256" key="1">
    <source>
        <dbReference type="ARBA" id="ARBA00022617"/>
    </source>
</evidence>
<keyword evidence="2" id="KW-0479">Metal-binding</keyword>
<dbReference type="PANTHER" id="PTHR43410:SF1">
    <property type="entry name" value="NITRIC OXIDE SYNTHASE"/>
    <property type="match status" value="1"/>
</dbReference>
<evidence type="ECO:0000313" key="7">
    <source>
        <dbReference type="EMBL" id="WTS16676.1"/>
    </source>
</evidence>
<dbReference type="Gene3D" id="3.90.340.10">
    <property type="entry name" value="Nitric Oxide Synthase, Chain A, domain 1"/>
    <property type="match status" value="1"/>
</dbReference>
<dbReference type="GO" id="GO:0004517">
    <property type="term" value="F:nitric-oxide synthase activity"/>
    <property type="evidence" value="ECO:0007669"/>
    <property type="project" value="InterPro"/>
</dbReference>
<dbReference type="InterPro" id="IPR036119">
    <property type="entry name" value="NOS_N_sf"/>
</dbReference>
<dbReference type="PROSITE" id="PS60001">
    <property type="entry name" value="NOS"/>
    <property type="match status" value="1"/>
</dbReference>
<feature type="domain" description="Nitric oxide synthase (NOS)" evidence="6">
    <location>
        <begin position="138"/>
        <end position="145"/>
    </location>
</feature>
<keyword evidence="1" id="KW-0349">Heme</keyword>
<proteinExistence type="predicted"/>
<dbReference type="GO" id="GO:0006809">
    <property type="term" value="P:nitric oxide biosynthetic process"/>
    <property type="evidence" value="ECO:0007669"/>
    <property type="project" value="InterPro"/>
</dbReference>
<reference evidence="7" key="1">
    <citation type="submission" date="2022-10" db="EMBL/GenBank/DDBJ databases">
        <title>The complete genomes of actinobacterial strains from the NBC collection.</title>
        <authorList>
            <person name="Joergensen T.S."/>
            <person name="Alvarez Arevalo M."/>
            <person name="Sterndorff E.B."/>
            <person name="Faurdal D."/>
            <person name="Vuksanovic O."/>
            <person name="Mourched A.-S."/>
            <person name="Charusanti P."/>
            <person name="Shaw S."/>
            <person name="Blin K."/>
            <person name="Weber T."/>
        </authorList>
    </citation>
    <scope>NUCLEOTIDE SEQUENCE</scope>
    <source>
        <strain evidence="7">NBC_00119</strain>
    </source>
</reference>
<evidence type="ECO:0000259" key="6">
    <source>
        <dbReference type="PROSITE" id="PS60001"/>
    </source>
</evidence>
<evidence type="ECO:0000256" key="4">
    <source>
        <dbReference type="ARBA" id="ARBA00023004"/>
    </source>
</evidence>
<feature type="compositionally biased region" description="Basic and acidic residues" evidence="5">
    <location>
        <begin position="44"/>
        <end position="55"/>
    </location>
</feature>
<feature type="compositionally biased region" description="Pro residues" evidence="5">
    <location>
        <begin position="68"/>
        <end position="77"/>
    </location>
</feature>
<dbReference type="SUPFAM" id="SSF56512">
    <property type="entry name" value="Nitric oxide (NO) synthase oxygenase domain"/>
    <property type="match status" value="1"/>
</dbReference>
<dbReference type="InterPro" id="IPR004030">
    <property type="entry name" value="NOS_N"/>
</dbReference>